<accession>A0A9P4GMK2</accession>
<dbReference type="InterPro" id="IPR051694">
    <property type="entry name" value="Immunoregulatory_rcpt-like"/>
</dbReference>
<dbReference type="GO" id="GO:0071944">
    <property type="term" value="C:cell periphery"/>
    <property type="evidence" value="ECO:0007669"/>
    <property type="project" value="UniProtKB-ARBA"/>
</dbReference>
<gene>
    <name evidence="8" type="ORF">K460DRAFT_414603</name>
</gene>
<feature type="compositionally biased region" description="Polar residues" evidence="5">
    <location>
        <begin position="209"/>
        <end position="218"/>
    </location>
</feature>
<dbReference type="RefSeq" id="XP_040790525.1">
    <property type="nucleotide sequence ID" value="XM_040937684.1"/>
</dbReference>
<keyword evidence="3 6" id="KW-1133">Transmembrane helix</keyword>
<evidence type="ECO:0000256" key="1">
    <source>
        <dbReference type="ARBA" id="ARBA00004167"/>
    </source>
</evidence>
<dbReference type="AlphaFoldDB" id="A0A9P4GMK2"/>
<evidence type="ECO:0000256" key="4">
    <source>
        <dbReference type="ARBA" id="ARBA00023136"/>
    </source>
</evidence>
<dbReference type="EMBL" id="ML976615">
    <property type="protein sequence ID" value="KAF1847962.1"/>
    <property type="molecule type" value="Genomic_DNA"/>
</dbReference>
<comment type="caution">
    <text evidence="8">The sequence shown here is derived from an EMBL/GenBank/DDBJ whole genome shotgun (WGS) entry which is preliminary data.</text>
</comment>
<name>A0A9P4GMK2_9PLEO</name>
<feature type="transmembrane region" description="Helical" evidence="6">
    <location>
        <begin position="157"/>
        <end position="182"/>
    </location>
</feature>
<protein>
    <recommendedName>
        <fullName evidence="7">Mid2 domain-containing protein</fullName>
    </recommendedName>
</protein>
<evidence type="ECO:0000256" key="6">
    <source>
        <dbReference type="SAM" id="Phobius"/>
    </source>
</evidence>
<feature type="domain" description="Mid2" evidence="7">
    <location>
        <begin position="129"/>
        <end position="194"/>
    </location>
</feature>
<dbReference type="InterPro" id="IPR007567">
    <property type="entry name" value="Mid2_dom"/>
</dbReference>
<proteinExistence type="predicted"/>
<dbReference type="PANTHER" id="PTHR15549:SF27">
    <property type="entry name" value="CHITIN-BINDING TYPE-1 DOMAIN-CONTAINING PROTEIN"/>
    <property type="match status" value="1"/>
</dbReference>
<evidence type="ECO:0000313" key="8">
    <source>
        <dbReference type="EMBL" id="KAF1847962.1"/>
    </source>
</evidence>
<dbReference type="Pfam" id="PF04478">
    <property type="entry name" value="Mid2"/>
    <property type="match status" value="1"/>
</dbReference>
<dbReference type="GO" id="GO:0016020">
    <property type="term" value="C:membrane"/>
    <property type="evidence" value="ECO:0007669"/>
    <property type="project" value="UniProtKB-SubCell"/>
</dbReference>
<evidence type="ECO:0000256" key="2">
    <source>
        <dbReference type="ARBA" id="ARBA00022692"/>
    </source>
</evidence>
<evidence type="ECO:0000259" key="7">
    <source>
        <dbReference type="Pfam" id="PF04478"/>
    </source>
</evidence>
<sequence length="310" mass="32422">MTENTYTPAAPGDFFCPAGGTWYACQTGTKFIGCCTSDPCGTGCFGERLRPAGVSTKIYDQYPGGSCGGNTDFWTCLTEPTFWGCCNSDPCKNNSTCAVGHLEPTFMKRPDQIEYFGALNVLLSSTIPSTSSPSATATASLVPPPSNSGSSTKVSGAVIGGAVGGAVALVGIIGVVIFCLCYRKKRKQNLDSGGAGAHTRLASDKYSDVPTSSPQFSGYSPPPTYSYESQAFSGIPQELPAESANNRYSELPAQTAAHRFSELPAGATEPRELESPEVTPRLAQTEFASDAAKRLAQGLGLTGAVEDVKR</sequence>
<keyword evidence="2 6" id="KW-0812">Transmembrane</keyword>
<dbReference type="OrthoDB" id="3692311at2759"/>
<evidence type="ECO:0000256" key="3">
    <source>
        <dbReference type="ARBA" id="ARBA00022989"/>
    </source>
</evidence>
<dbReference type="Proteomes" id="UP000800039">
    <property type="component" value="Unassembled WGS sequence"/>
</dbReference>
<organism evidence="8 9">
    <name type="scientific">Cucurbitaria berberidis CBS 394.84</name>
    <dbReference type="NCBI Taxonomy" id="1168544"/>
    <lineage>
        <taxon>Eukaryota</taxon>
        <taxon>Fungi</taxon>
        <taxon>Dikarya</taxon>
        <taxon>Ascomycota</taxon>
        <taxon>Pezizomycotina</taxon>
        <taxon>Dothideomycetes</taxon>
        <taxon>Pleosporomycetidae</taxon>
        <taxon>Pleosporales</taxon>
        <taxon>Pleosporineae</taxon>
        <taxon>Cucurbitariaceae</taxon>
        <taxon>Cucurbitaria</taxon>
    </lineage>
</organism>
<evidence type="ECO:0000256" key="5">
    <source>
        <dbReference type="SAM" id="MobiDB-lite"/>
    </source>
</evidence>
<feature type="region of interest" description="Disordered" evidence="5">
    <location>
        <begin position="204"/>
        <end position="223"/>
    </location>
</feature>
<keyword evidence="9" id="KW-1185">Reference proteome</keyword>
<reference evidence="8" key="1">
    <citation type="submission" date="2020-01" db="EMBL/GenBank/DDBJ databases">
        <authorList>
            <consortium name="DOE Joint Genome Institute"/>
            <person name="Haridas S."/>
            <person name="Albert R."/>
            <person name="Binder M."/>
            <person name="Bloem J."/>
            <person name="Labutti K."/>
            <person name="Salamov A."/>
            <person name="Andreopoulos B."/>
            <person name="Baker S.E."/>
            <person name="Barry K."/>
            <person name="Bills G."/>
            <person name="Bluhm B.H."/>
            <person name="Cannon C."/>
            <person name="Castanera R."/>
            <person name="Culley D.E."/>
            <person name="Daum C."/>
            <person name="Ezra D."/>
            <person name="Gonzalez J.B."/>
            <person name="Henrissat B."/>
            <person name="Kuo A."/>
            <person name="Liang C."/>
            <person name="Lipzen A."/>
            <person name="Lutzoni F."/>
            <person name="Magnuson J."/>
            <person name="Mondo S."/>
            <person name="Nolan M."/>
            <person name="Ohm R."/>
            <person name="Pangilinan J."/>
            <person name="Park H.-J."/>
            <person name="Ramirez L."/>
            <person name="Alfaro M."/>
            <person name="Sun H."/>
            <person name="Tritt A."/>
            <person name="Yoshinaga Y."/>
            <person name="Zwiers L.-H."/>
            <person name="Turgeon B.G."/>
            <person name="Goodwin S.B."/>
            <person name="Spatafora J.W."/>
            <person name="Crous P.W."/>
            <person name="Grigoriev I.V."/>
        </authorList>
    </citation>
    <scope>NUCLEOTIDE SEQUENCE</scope>
    <source>
        <strain evidence="8">CBS 394.84</strain>
    </source>
</reference>
<keyword evidence="4 6" id="KW-0472">Membrane</keyword>
<dbReference type="GeneID" id="63854934"/>
<dbReference type="PANTHER" id="PTHR15549">
    <property type="entry name" value="PAIRED IMMUNOGLOBULIN-LIKE TYPE 2 RECEPTOR"/>
    <property type="match status" value="1"/>
</dbReference>
<comment type="subcellular location">
    <subcellularLocation>
        <location evidence="1">Membrane</location>
        <topology evidence="1">Single-pass membrane protein</topology>
    </subcellularLocation>
</comment>
<evidence type="ECO:0000313" key="9">
    <source>
        <dbReference type="Proteomes" id="UP000800039"/>
    </source>
</evidence>